<dbReference type="GeneID" id="101861037"/>
<dbReference type="Gene3D" id="3.30.450.30">
    <property type="entry name" value="Dynein light chain 2a, cytoplasmic"/>
    <property type="match status" value="1"/>
</dbReference>
<feature type="region of interest" description="Disordered" evidence="1">
    <location>
        <begin position="510"/>
        <end position="535"/>
    </location>
</feature>
<feature type="region of interest" description="Disordered" evidence="1">
    <location>
        <begin position="106"/>
        <end position="159"/>
    </location>
</feature>
<keyword evidence="2" id="KW-1185">Reference proteome</keyword>
<proteinExistence type="predicted"/>
<organism evidence="2 3">
    <name type="scientific">Aplysia californica</name>
    <name type="common">California sea hare</name>
    <dbReference type="NCBI Taxonomy" id="6500"/>
    <lineage>
        <taxon>Eukaryota</taxon>
        <taxon>Metazoa</taxon>
        <taxon>Spiralia</taxon>
        <taxon>Lophotrochozoa</taxon>
        <taxon>Mollusca</taxon>
        <taxon>Gastropoda</taxon>
        <taxon>Heterobranchia</taxon>
        <taxon>Euthyneura</taxon>
        <taxon>Tectipleura</taxon>
        <taxon>Aplysiida</taxon>
        <taxon>Aplysioidea</taxon>
        <taxon>Aplysiidae</taxon>
        <taxon>Aplysia</taxon>
    </lineage>
</organism>
<dbReference type="InterPro" id="IPR036140">
    <property type="entry name" value="PFN_sf"/>
</dbReference>
<evidence type="ECO:0000313" key="3">
    <source>
        <dbReference type="RefSeq" id="XP_005098074.1"/>
    </source>
</evidence>
<feature type="compositionally biased region" description="Polar residues" evidence="1">
    <location>
        <begin position="786"/>
        <end position="801"/>
    </location>
</feature>
<evidence type="ECO:0000256" key="1">
    <source>
        <dbReference type="SAM" id="MobiDB-lite"/>
    </source>
</evidence>
<gene>
    <name evidence="3" type="primary">LOC101861037</name>
</gene>
<sequence length="1381" mass="152282">MESSKVKRLSRNPRTHWNRMLSLNIESMFENAKHIHETGIALDKTATKRIENEKQVSGFSKEAAGASFSELTNTAEKNLDISEKGPKIECISKELQNPHCKGRSLIRNHNKRSLSEERIKMSLSMSEHKSRSPRRSKSDNEFQTKGQKTNFRRRRRRKRREKLKWINSAQHCFQPYPIPAATKGIHCLEICDPPQLMQTSSPIDTNFKQSSKVIENNASIPEDNTCFLGQGDTKSNKSDKKNELHGRHGLEKKTLSKNPSVLWKRLVEENIAGLGILKRSNFSRAVTPTRNTSYSYHESRPCGSTHARESASAQIMSYQKMNLSDEPWGIQTLLDNMEACKPDYCITANLPTSDHIQCYSEVGSTHVNSVLAHNPGIGSLQWEAEETAPKVQTDMPLLTQKRSSVEYATASKALSPVPEIPQEDLDTGKTMSALSSSGENCTEMTGGCLQCTPGGLYSSSNVETLIRSYREERQADGINSGVAVFWGEDGQNPKVDKDTFEEQHFKDTVESSSATLGGSLELSSPATVNPGEKTGKGVLTSVNETVEQGDRSAQSAGSMVFRTSSVNFSNCKLSPRADSAGPLCCGDASVMPHGIGCSIEKVGCITRTNFENNNSDNKTGDTFQDIYFVEETRYTRKSSLLCNTLHRENDATEVDGELLKDRVCSESLSPQAGHQSSPWQKLHNRKDSNGDTVWSKILDANILDAAEGKAFSLKTGEVYSSVASVPSALKAQHSITGVTQLNVSNVSVMSGKEQCSKEFGEINCSNIPVMLVTQESTTIKVKRNTGKSTNISKDQTRQRPSSLDKPGKCLSSVVKTVFDRHQEPEMPPGPQEQCLDSMPTFGSSSRINEDKITQKSEFHVKTEHSKSENFSQPSNVLQRSKSRWQKCAAIKSLLISGKGVKHTEPESRFFFDIERGTVIELDDPLLSQDPSPTDMEFDAERCLQTDIYGPAIHKKQCVLNRRQKRNDSSSQKLNNDEMASRHTDAHMITTPRFKENNVKYKGQKCTELSAQCGQKYSPIVINSDEADNNGVLQVCECIDDANTENGSCTQNNGENDLANVQLPDMHVKEKSASSVSVCQEGEFERNILQRMIASNLPTSDNLVRVPIPETVSGTQISDVTYHDTPSVLRERTKLDTCTAQQEANLSLFFSSCFGSEEEEGSGSAEGSSFPATCNTKKVFCHTKRISSPVGSKQKAASCLSSGATSPALNIQLTDGRAKGGHGKLRTIAQRERSCRQCNQKTEWETETPTASVDLSQSSLECLLEMLLQRGKVLKAFIMDNEGRTLAHSQGINDIPNSNKLTLLCALRSNYGLMVRMTLLADTYRCLMYSKRGTIVGTSDTSVFVAQKGKESTIVAFADAAGPGSCIKEVEELSRVLAHRGL</sequence>
<name>A0ABM0JNV7_APLCA</name>
<dbReference type="SUPFAM" id="SSF55770">
    <property type="entry name" value="Profilin (actin-binding protein)"/>
    <property type="match status" value="1"/>
</dbReference>
<accession>A0ABM0JNV7</accession>
<feature type="compositionally biased region" description="Basic residues" evidence="1">
    <location>
        <begin position="150"/>
        <end position="159"/>
    </location>
</feature>
<feature type="compositionally biased region" description="Basic and acidic residues" evidence="1">
    <location>
        <begin position="234"/>
        <end position="246"/>
    </location>
</feature>
<protein>
    <submittedName>
        <fullName evidence="3">Uncharacterized protein LOC101861037</fullName>
    </submittedName>
</protein>
<dbReference type="Proteomes" id="UP000694888">
    <property type="component" value="Unplaced"/>
</dbReference>
<feature type="region of interest" description="Disordered" evidence="1">
    <location>
        <begin position="961"/>
        <end position="981"/>
    </location>
</feature>
<dbReference type="RefSeq" id="XP_005098074.1">
    <property type="nucleotide sequence ID" value="XM_005098017.3"/>
</dbReference>
<reference evidence="3" key="1">
    <citation type="submission" date="2025-08" db="UniProtKB">
        <authorList>
            <consortium name="RefSeq"/>
        </authorList>
    </citation>
    <scope>IDENTIFICATION</scope>
</reference>
<feature type="compositionally biased region" description="Basic and acidic residues" evidence="1">
    <location>
        <begin position="113"/>
        <end position="142"/>
    </location>
</feature>
<feature type="compositionally biased region" description="Polar residues" evidence="1">
    <location>
        <begin position="510"/>
        <end position="527"/>
    </location>
</feature>
<feature type="region of interest" description="Disordered" evidence="1">
    <location>
        <begin position="224"/>
        <end position="246"/>
    </location>
</feature>
<feature type="region of interest" description="Disordered" evidence="1">
    <location>
        <begin position="783"/>
        <end position="808"/>
    </location>
</feature>
<evidence type="ECO:0000313" key="2">
    <source>
        <dbReference type="Proteomes" id="UP000694888"/>
    </source>
</evidence>